<evidence type="ECO:0000313" key="2">
    <source>
        <dbReference type="EMBL" id="ELU45137.1"/>
    </source>
</evidence>
<proteinExistence type="predicted"/>
<evidence type="ECO:0000256" key="1">
    <source>
        <dbReference type="SAM" id="MobiDB-lite"/>
    </source>
</evidence>
<dbReference type="HOGENOM" id="CLU_2211741_0_0_1"/>
<keyword evidence="3" id="KW-1185">Reference proteome</keyword>
<comment type="caution">
    <text evidence="2">The sequence shown here is derived from an EMBL/GenBank/DDBJ whole genome shotgun (WGS) entry which is preliminary data.</text>
</comment>
<feature type="region of interest" description="Disordered" evidence="1">
    <location>
        <begin position="1"/>
        <end position="44"/>
    </location>
</feature>
<accession>L8X7R2</accession>
<dbReference type="EMBL" id="AFRT01000176">
    <property type="protein sequence ID" value="ELU45137.1"/>
    <property type="molecule type" value="Genomic_DNA"/>
</dbReference>
<organism evidence="2 3">
    <name type="scientific">Thanatephorus cucumeris (strain AG1-IA)</name>
    <name type="common">Rice sheath blight fungus</name>
    <name type="synonym">Rhizoctonia solani</name>
    <dbReference type="NCBI Taxonomy" id="983506"/>
    <lineage>
        <taxon>Eukaryota</taxon>
        <taxon>Fungi</taxon>
        <taxon>Dikarya</taxon>
        <taxon>Basidiomycota</taxon>
        <taxon>Agaricomycotina</taxon>
        <taxon>Agaricomycetes</taxon>
        <taxon>Cantharellales</taxon>
        <taxon>Ceratobasidiaceae</taxon>
        <taxon>Rhizoctonia</taxon>
        <taxon>Rhizoctonia solani AG-1</taxon>
    </lineage>
</organism>
<dbReference type="AlphaFoldDB" id="L8X7R2"/>
<gene>
    <name evidence="2" type="ORF">AG1IA_00829</name>
</gene>
<sequence length="107" mass="11537">MTHTPVPLAPMPSSWIDNSPGTARRRHFSANQESRRAPSGRASRTCSNNTIMEGLCSNPHLLPITTLLGHFLCSRAGVVSSTLVRGSKLNALAAKSKFINQLITARV</sequence>
<protein>
    <submittedName>
        <fullName evidence="2">Uncharacterized protein</fullName>
    </submittedName>
</protein>
<dbReference type="Proteomes" id="UP000011668">
    <property type="component" value="Unassembled WGS sequence"/>
</dbReference>
<evidence type="ECO:0000313" key="3">
    <source>
        <dbReference type="Proteomes" id="UP000011668"/>
    </source>
</evidence>
<name>L8X7R2_THACA</name>
<reference evidence="2 3" key="1">
    <citation type="journal article" date="2013" name="Nat. Commun.">
        <title>The evolution and pathogenic mechanisms of the rice sheath blight pathogen.</title>
        <authorList>
            <person name="Zheng A."/>
            <person name="Lin R."/>
            <person name="Xu L."/>
            <person name="Qin P."/>
            <person name="Tang C."/>
            <person name="Ai P."/>
            <person name="Zhang D."/>
            <person name="Liu Y."/>
            <person name="Sun Z."/>
            <person name="Feng H."/>
            <person name="Wang Y."/>
            <person name="Chen Y."/>
            <person name="Liang X."/>
            <person name="Fu R."/>
            <person name="Li Q."/>
            <person name="Zhang J."/>
            <person name="Yu X."/>
            <person name="Xie Z."/>
            <person name="Ding L."/>
            <person name="Guan P."/>
            <person name="Tang J."/>
            <person name="Liang Y."/>
            <person name="Wang S."/>
            <person name="Deng Q."/>
            <person name="Li S."/>
            <person name="Zhu J."/>
            <person name="Wang L."/>
            <person name="Liu H."/>
            <person name="Li P."/>
        </authorList>
    </citation>
    <scope>NUCLEOTIDE SEQUENCE [LARGE SCALE GENOMIC DNA]</scope>
    <source>
        <strain evidence="3">AG-1 IA</strain>
    </source>
</reference>